<comment type="caution">
    <text evidence="2">The sequence shown here is derived from an EMBL/GenBank/DDBJ whole genome shotgun (WGS) entry which is preliminary data.</text>
</comment>
<evidence type="ECO:0000313" key="2">
    <source>
        <dbReference type="EMBL" id="MFC4068364.1"/>
    </source>
</evidence>
<feature type="transmembrane region" description="Helical" evidence="1">
    <location>
        <begin position="57"/>
        <end position="76"/>
    </location>
</feature>
<proteinExistence type="predicted"/>
<protein>
    <submittedName>
        <fullName evidence="2">Uncharacterized protein</fullName>
    </submittedName>
</protein>
<dbReference type="EMBL" id="JBHSBL010000019">
    <property type="protein sequence ID" value="MFC4068364.1"/>
    <property type="molecule type" value="Genomic_DNA"/>
</dbReference>
<feature type="transmembrane region" description="Helical" evidence="1">
    <location>
        <begin position="144"/>
        <end position="166"/>
    </location>
</feature>
<feature type="transmembrane region" description="Helical" evidence="1">
    <location>
        <begin position="112"/>
        <end position="132"/>
    </location>
</feature>
<dbReference type="Proteomes" id="UP001595867">
    <property type="component" value="Unassembled WGS sequence"/>
</dbReference>
<feature type="transmembrane region" description="Helical" evidence="1">
    <location>
        <begin position="26"/>
        <end position="45"/>
    </location>
</feature>
<feature type="transmembrane region" description="Helical" evidence="1">
    <location>
        <begin position="200"/>
        <end position="226"/>
    </location>
</feature>
<sequence length="273" mass="30099">MRPCSFTETGTSEPLHDFERLALRNYPFLVTVVIVLVVAGTLPHLQHSVRWDWQWGTGFALLLLAYPLSLLVAMRATPVVRALAGNGVAVLPDQLDPSLARLHRIAAGYARYGGWSVAALIAVAWAVVIAQWQADGSRMFTGNVAAAFLETAGGLLAGRFIGRVLFFSGLPLRLRGLGVRWEPQRGHPDGFAGFRPFLGLLAHCLSLVLLIAAYLSAWMLLITFAPRFSRHAAWYTPYMFFLALMIIVGLAVMIHGTWALWRALRPPVPDESR</sequence>
<accession>A0ABV8IZY7</accession>
<reference evidence="3" key="1">
    <citation type="journal article" date="2019" name="Int. J. Syst. Evol. Microbiol.">
        <title>The Global Catalogue of Microorganisms (GCM) 10K type strain sequencing project: providing services to taxonomists for standard genome sequencing and annotation.</title>
        <authorList>
            <consortium name="The Broad Institute Genomics Platform"/>
            <consortium name="The Broad Institute Genome Sequencing Center for Infectious Disease"/>
            <person name="Wu L."/>
            <person name="Ma J."/>
        </authorList>
    </citation>
    <scope>NUCLEOTIDE SEQUENCE [LARGE SCALE GENOMIC DNA]</scope>
    <source>
        <strain evidence="3">TBRC 5832</strain>
    </source>
</reference>
<keyword evidence="1" id="KW-0812">Transmembrane</keyword>
<gene>
    <name evidence="2" type="ORF">ACFO0C_25840</name>
</gene>
<keyword evidence="3" id="KW-1185">Reference proteome</keyword>
<evidence type="ECO:0000256" key="1">
    <source>
        <dbReference type="SAM" id="Phobius"/>
    </source>
</evidence>
<evidence type="ECO:0000313" key="3">
    <source>
        <dbReference type="Proteomes" id="UP001595867"/>
    </source>
</evidence>
<keyword evidence="1" id="KW-1133">Transmembrane helix</keyword>
<keyword evidence="1" id="KW-0472">Membrane</keyword>
<feature type="transmembrane region" description="Helical" evidence="1">
    <location>
        <begin position="238"/>
        <end position="261"/>
    </location>
</feature>
<dbReference type="RefSeq" id="WP_378069264.1">
    <property type="nucleotide sequence ID" value="NZ_JBHSBL010000019.1"/>
</dbReference>
<name>A0ABV8IZY7_9ACTN</name>
<organism evidence="2 3">
    <name type="scientific">Actinoplanes subglobosus</name>
    <dbReference type="NCBI Taxonomy" id="1547892"/>
    <lineage>
        <taxon>Bacteria</taxon>
        <taxon>Bacillati</taxon>
        <taxon>Actinomycetota</taxon>
        <taxon>Actinomycetes</taxon>
        <taxon>Micromonosporales</taxon>
        <taxon>Micromonosporaceae</taxon>
        <taxon>Actinoplanes</taxon>
    </lineage>
</organism>